<comment type="caution">
    <text evidence="2">The sequence shown here is derived from an EMBL/GenBank/DDBJ whole genome shotgun (WGS) entry which is preliminary data.</text>
</comment>
<protein>
    <submittedName>
        <fullName evidence="2">Uncharacterized protein</fullName>
    </submittedName>
</protein>
<reference evidence="2" key="1">
    <citation type="journal article" date="2015" name="Nature">
        <title>Complex archaea that bridge the gap between prokaryotes and eukaryotes.</title>
        <authorList>
            <person name="Spang A."/>
            <person name="Saw J.H."/>
            <person name="Jorgensen S.L."/>
            <person name="Zaremba-Niedzwiedzka K."/>
            <person name="Martijn J."/>
            <person name="Lind A.E."/>
            <person name="van Eijk R."/>
            <person name="Schleper C."/>
            <person name="Guy L."/>
            <person name="Ettema T.J."/>
        </authorList>
    </citation>
    <scope>NUCLEOTIDE SEQUENCE</scope>
</reference>
<evidence type="ECO:0000313" key="2">
    <source>
        <dbReference type="EMBL" id="KKN01817.1"/>
    </source>
</evidence>
<evidence type="ECO:0000256" key="1">
    <source>
        <dbReference type="SAM" id="Phobius"/>
    </source>
</evidence>
<keyword evidence="1" id="KW-0472">Membrane</keyword>
<gene>
    <name evidence="2" type="ORF">LCGC14_1123990</name>
</gene>
<feature type="transmembrane region" description="Helical" evidence="1">
    <location>
        <begin position="65"/>
        <end position="87"/>
    </location>
</feature>
<accession>A0A0F9MR15</accession>
<keyword evidence="1" id="KW-1133">Transmembrane helix</keyword>
<dbReference type="AlphaFoldDB" id="A0A0F9MR15"/>
<dbReference type="EMBL" id="LAZR01005220">
    <property type="protein sequence ID" value="KKN01817.1"/>
    <property type="molecule type" value="Genomic_DNA"/>
</dbReference>
<name>A0A0F9MR15_9ZZZZ</name>
<feature type="transmembrane region" description="Helical" evidence="1">
    <location>
        <begin position="7"/>
        <end position="28"/>
    </location>
</feature>
<organism evidence="2">
    <name type="scientific">marine sediment metagenome</name>
    <dbReference type="NCBI Taxonomy" id="412755"/>
    <lineage>
        <taxon>unclassified sequences</taxon>
        <taxon>metagenomes</taxon>
        <taxon>ecological metagenomes</taxon>
    </lineage>
</organism>
<proteinExistence type="predicted"/>
<sequence>MVDAIVTVAVMAGFIFAFRVVGLIWWSWFWTGLTFYLALFEIAARVETRLTISQQFWAYSLNHPVGAWVLAGMVGFGGIGLSVHLLWKLLFK</sequence>
<keyword evidence="1" id="KW-0812">Transmembrane</keyword>